<protein>
    <submittedName>
        <fullName evidence="2">Asp/Glu/hydantoin racemase</fullName>
    </submittedName>
</protein>
<dbReference type="InterPro" id="IPR002563">
    <property type="entry name" value="Flavin_Rdtase-like_dom"/>
</dbReference>
<dbReference type="Pfam" id="PF01613">
    <property type="entry name" value="Flavin_Reduct"/>
    <property type="match status" value="1"/>
</dbReference>
<dbReference type="STRING" id="1777138.AWB77_04689"/>
<dbReference type="RefSeq" id="WP_061136774.1">
    <property type="nucleotide sequence ID" value="NZ_FCNX02000012.1"/>
</dbReference>
<keyword evidence="3" id="KW-1185">Reference proteome</keyword>
<dbReference type="Gene3D" id="2.30.110.10">
    <property type="entry name" value="Electron Transport, Fmn-binding Protein, Chain A"/>
    <property type="match status" value="1"/>
</dbReference>
<dbReference type="SUPFAM" id="SSF50475">
    <property type="entry name" value="FMN-binding split barrel"/>
    <property type="match status" value="1"/>
</dbReference>
<dbReference type="OrthoDB" id="9794638at2"/>
<feature type="domain" description="Flavin reductase like" evidence="1">
    <location>
        <begin position="37"/>
        <end position="188"/>
    </location>
</feature>
<dbReference type="SMART" id="SM00903">
    <property type="entry name" value="Flavin_Reduct"/>
    <property type="match status" value="1"/>
</dbReference>
<organism evidence="2 3">
    <name type="scientific">Caballeronia fortuita</name>
    <dbReference type="NCBI Taxonomy" id="1777138"/>
    <lineage>
        <taxon>Bacteria</taxon>
        <taxon>Pseudomonadati</taxon>
        <taxon>Pseudomonadota</taxon>
        <taxon>Betaproteobacteria</taxon>
        <taxon>Burkholderiales</taxon>
        <taxon>Burkholderiaceae</taxon>
        <taxon>Caballeronia</taxon>
    </lineage>
</organism>
<reference evidence="2" key="1">
    <citation type="submission" date="2016-01" db="EMBL/GenBank/DDBJ databases">
        <authorList>
            <person name="Peeters C."/>
        </authorList>
    </citation>
    <scope>NUCLEOTIDE SEQUENCE</scope>
    <source>
        <strain evidence="2">LMG 29320</strain>
    </source>
</reference>
<dbReference type="AlphaFoldDB" id="A0A158CXU0"/>
<dbReference type="Proteomes" id="UP000054903">
    <property type="component" value="Unassembled WGS sequence"/>
</dbReference>
<gene>
    <name evidence="2" type="ORF">AWB77_04689</name>
</gene>
<dbReference type="GO" id="GO:0016646">
    <property type="term" value="F:oxidoreductase activity, acting on the CH-NH group of donors, NAD or NADP as acceptor"/>
    <property type="evidence" value="ECO:0007669"/>
    <property type="project" value="UniProtKB-ARBA"/>
</dbReference>
<evidence type="ECO:0000313" key="2">
    <source>
        <dbReference type="EMBL" id="SAK87178.1"/>
    </source>
</evidence>
<name>A0A158CXU0_9BURK</name>
<dbReference type="InterPro" id="IPR012349">
    <property type="entry name" value="Split_barrel_FMN-bd"/>
</dbReference>
<evidence type="ECO:0000259" key="1">
    <source>
        <dbReference type="SMART" id="SM00903"/>
    </source>
</evidence>
<comment type="caution">
    <text evidence="2">The sequence shown here is derived from an EMBL/GenBank/DDBJ whole genome shotgun (WGS) entry which is preliminary data.</text>
</comment>
<dbReference type="PANTHER" id="PTHR43812">
    <property type="entry name" value="BLR2425 PROTEIN"/>
    <property type="match status" value="1"/>
</dbReference>
<sequence length="223" mass="24004">MEAPQLVASQGVADDDIHFYEPARGHGLAHDPLGAIVGPRPIGWISTRAADGRLNLAPYSFFNIFNYSPPVLAFSSVGFKDTVRNARETGEFVWNLVTRDLCERMNLTSAEVPADVDEFAIAGVDAASSRAVSVPRVAQSPVSFECRVSDVIQLRRANGSAIDTWMVVGEVVGVHIARGLLSDNAYATAAARPVMRGGGPADYFEIEEAAKFKMARPKALNRG</sequence>
<evidence type="ECO:0000313" key="3">
    <source>
        <dbReference type="Proteomes" id="UP000054903"/>
    </source>
</evidence>
<dbReference type="PANTHER" id="PTHR43812:SF2">
    <property type="entry name" value="FLAVIN REDUCTASE LIKE DOMAIN-CONTAINING PROTEIN"/>
    <property type="match status" value="1"/>
</dbReference>
<dbReference type="EMBL" id="FCNX02000012">
    <property type="protein sequence ID" value="SAK87178.1"/>
    <property type="molecule type" value="Genomic_DNA"/>
</dbReference>
<accession>A0A158CXU0</accession>
<proteinExistence type="predicted"/>
<dbReference type="GO" id="GO:0010181">
    <property type="term" value="F:FMN binding"/>
    <property type="evidence" value="ECO:0007669"/>
    <property type="project" value="InterPro"/>
</dbReference>